<feature type="coiled-coil region" evidence="1">
    <location>
        <begin position="25"/>
        <end position="56"/>
    </location>
</feature>
<name>A0A9Q1FN14_SYNKA</name>
<dbReference type="AlphaFoldDB" id="A0A9Q1FN14"/>
<keyword evidence="1" id="KW-0175">Coiled coil</keyword>
<dbReference type="Proteomes" id="UP001152622">
    <property type="component" value="Chromosome 4"/>
</dbReference>
<dbReference type="OrthoDB" id="9049620at2759"/>
<organism evidence="2 3">
    <name type="scientific">Synaphobranchus kaupii</name>
    <name type="common">Kaup's arrowtooth eel</name>
    <dbReference type="NCBI Taxonomy" id="118154"/>
    <lineage>
        <taxon>Eukaryota</taxon>
        <taxon>Metazoa</taxon>
        <taxon>Chordata</taxon>
        <taxon>Craniata</taxon>
        <taxon>Vertebrata</taxon>
        <taxon>Euteleostomi</taxon>
        <taxon>Actinopterygii</taxon>
        <taxon>Neopterygii</taxon>
        <taxon>Teleostei</taxon>
        <taxon>Anguilliformes</taxon>
        <taxon>Synaphobranchidae</taxon>
        <taxon>Synaphobranchus</taxon>
    </lineage>
</organism>
<accession>A0A9Q1FN14</accession>
<dbReference type="EMBL" id="JAINUF010000004">
    <property type="protein sequence ID" value="KAJ8362908.1"/>
    <property type="molecule type" value="Genomic_DNA"/>
</dbReference>
<sequence length="88" mass="10777">MLRARPRQTEREIKDVFERLRWFLREEEEARITALKEEEKQKSRMLKDRIEKIAQEINPVLDTIRTIEQELEAEDISFLQNYKTTIDK</sequence>
<proteinExistence type="predicted"/>
<keyword evidence="3" id="KW-1185">Reference proteome</keyword>
<evidence type="ECO:0000313" key="2">
    <source>
        <dbReference type="EMBL" id="KAJ8362908.1"/>
    </source>
</evidence>
<gene>
    <name evidence="2" type="ORF">SKAU_G00117390</name>
</gene>
<reference evidence="2" key="1">
    <citation type="journal article" date="2023" name="Science">
        <title>Genome structures resolve the early diversification of teleost fishes.</title>
        <authorList>
            <person name="Parey E."/>
            <person name="Louis A."/>
            <person name="Montfort J."/>
            <person name="Bouchez O."/>
            <person name="Roques C."/>
            <person name="Iampietro C."/>
            <person name="Lluch J."/>
            <person name="Castinel A."/>
            <person name="Donnadieu C."/>
            <person name="Desvignes T."/>
            <person name="Floi Bucao C."/>
            <person name="Jouanno E."/>
            <person name="Wen M."/>
            <person name="Mejri S."/>
            <person name="Dirks R."/>
            <person name="Jansen H."/>
            <person name="Henkel C."/>
            <person name="Chen W.J."/>
            <person name="Zahm M."/>
            <person name="Cabau C."/>
            <person name="Klopp C."/>
            <person name="Thompson A.W."/>
            <person name="Robinson-Rechavi M."/>
            <person name="Braasch I."/>
            <person name="Lecointre G."/>
            <person name="Bobe J."/>
            <person name="Postlethwait J.H."/>
            <person name="Berthelot C."/>
            <person name="Roest Crollius H."/>
            <person name="Guiguen Y."/>
        </authorList>
    </citation>
    <scope>NUCLEOTIDE SEQUENCE</scope>
    <source>
        <strain evidence="2">WJC10195</strain>
    </source>
</reference>
<protein>
    <submittedName>
        <fullName evidence="2">Uncharacterized protein</fullName>
    </submittedName>
</protein>
<evidence type="ECO:0000256" key="1">
    <source>
        <dbReference type="SAM" id="Coils"/>
    </source>
</evidence>
<evidence type="ECO:0000313" key="3">
    <source>
        <dbReference type="Proteomes" id="UP001152622"/>
    </source>
</evidence>
<comment type="caution">
    <text evidence="2">The sequence shown here is derived from an EMBL/GenBank/DDBJ whole genome shotgun (WGS) entry which is preliminary data.</text>
</comment>